<organism evidence="2 3">
    <name type="scientific">Xanthobacter autotrophicus</name>
    <dbReference type="NCBI Taxonomy" id="280"/>
    <lineage>
        <taxon>Bacteria</taxon>
        <taxon>Pseudomonadati</taxon>
        <taxon>Pseudomonadota</taxon>
        <taxon>Alphaproteobacteria</taxon>
        <taxon>Hyphomicrobiales</taxon>
        <taxon>Xanthobacteraceae</taxon>
        <taxon>Xanthobacter</taxon>
    </lineage>
</organism>
<gene>
    <name evidence="2" type="ORF">FBQ73_13785</name>
</gene>
<evidence type="ECO:0000259" key="1">
    <source>
        <dbReference type="Pfam" id="PF09361"/>
    </source>
</evidence>
<dbReference type="Proteomes" id="UP000305131">
    <property type="component" value="Unassembled WGS sequence"/>
</dbReference>
<dbReference type="EMBL" id="VAUP01000028">
    <property type="protein sequence ID" value="TLX42693.1"/>
    <property type="molecule type" value="Genomic_DNA"/>
</dbReference>
<feature type="domain" description="Phasin" evidence="1">
    <location>
        <begin position="51"/>
        <end position="126"/>
    </location>
</feature>
<dbReference type="AlphaFoldDB" id="A0A6C1KUC0"/>
<sequence>MTTKFGPDLELPAEMRAIAEKNVAQARQAFETLFQNAREQVGDTEGHFEDVRTGIKDLRQKAIGLMEANVEASFDFLHRLVAAKSPQEMMSLQAEFLTNQMKSVAEQAKTFSVEAKSLGETTVRSLDEHARTLAERLKTLAAAATESAQAAAQDFKAASEKAVRDAKAAAEHAASTVTDPNQSH</sequence>
<dbReference type="GeneID" id="95774527"/>
<dbReference type="RefSeq" id="WP_138400051.1">
    <property type="nucleotide sequence ID" value="NZ_JBAFVI010000004.1"/>
</dbReference>
<reference evidence="2 3" key="1">
    <citation type="submission" date="2019-05" db="EMBL/GenBank/DDBJ databases">
        <authorList>
            <person name="Zhou X."/>
        </authorList>
    </citation>
    <scope>NUCLEOTIDE SEQUENCE [LARGE SCALE GENOMIC DNA]</scope>
    <source>
        <strain evidence="2 3">DSM 432</strain>
    </source>
</reference>
<dbReference type="InterPro" id="IPR018968">
    <property type="entry name" value="Phasin"/>
</dbReference>
<accession>A0A6C1KUC0</accession>
<dbReference type="OrthoDB" id="7856369at2"/>
<proteinExistence type="predicted"/>
<dbReference type="Pfam" id="PF09361">
    <property type="entry name" value="Phasin_2"/>
    <property type="match status" value="1"/>
</dbReference>
<comment type="caution">
    <text evidence="2">The sequence shown here is derived from an EMBL/GenBank/DDBJ whole genome shotgun (WGS) entry which is preliminary data.</text>
</comment>
<evidence type="ECO:0000313" key="3">
    <source>
        <dbReference type="Proteomes" id="UP000305131"/>
    </source>
</evidence>
<protein>
    <recommendedName>
        <fullName evidence="1">Phasin domain-containing protein</fullName>
    </recommendedName>
</protein>
<evidence type="ECO:0000313" key="2">
    <source>
        <dbReference type="EMBL" id="TLX42693.1"/>
    </source>
</evidence>
<name>A0A6C1KUC0_XANAU</name>